<evidence type="ECO:0000256" key="5">
    <source>
        <dbReference type="SAM" id="MobiDB-lite"/>
    </source>
</evidence>
<dbReference type="PROSITE" id="PS50102">
    <property type="entry name" value="RRM"/>
    <property type="match status" value="1"/>
</dbReference>
<dbReference type="InterPro" id="IPR012677">
    <property type="entry name" value="Nucleotide-bd_a/b_plait_sf"/>
</dbReference>
<evidence type="ECO:0000256" key="3">
    <source>
        <dbReference type="ARBA" id="ARBA00023242"/>
    </source>
</evidence>
<dbReference type="CDD" id="cd12373">
    <property type="entry name" value="RRM_SRSF3_like"/>
    <property type="match status" value="1"/>
</dbReference>
<dbReference type="RefSeq" id="XP_031572631.1">
    <property type="nucleotide sequence ID" value="XM_031716771.1"/>
</dbReference>
<dbReference type="SUPFAM" id="SSF54928">
    <property type="entry name" value="RNA-binding domain, RBD"/>
    <property type="match status" value="1"/>
</dbReference>
<gene>
    <name evidence="8" type="primary">LOC116306684</name>
</gene>
<evidence type="ECO:0000256" key="2">
    <source>
        <dbReference type="ARBA" id="ARBA00022884"/>
    </source>
</evidence>
<dbReference type="GO" id="GO:0003723">
    <property type="term" value="F:RNA binding"/>
    <property type="evidence" value="ECO:0007669"/>
    <property type="project" value="UniProtKB-UniRule"/>
</dbReference>
<keyword evidence="7" id="KW-1185">Reference proteome</keyword>
<dbReference type="Pfam" id="PF00076">
    <property type="entry name" value="RRM_1"/>
    <property type="match status" value="1"/>
</dbReference>
<dbReference type="FunCoup" id="A0A6P8IYP0">
    <property type="interactions" value="2208"/>
</dbReference>
<proteinExistence type="predicted"/>
<dbReference type="Gene3D" id="3.30.70.330">
    <property type="match status" value="1"/>
</dbReference>
<evidence type="ECO:0000313" key="8">
    <source>
        <dbReference type="RefSeq" id="XP_031572631.1"/>
    </source>
</evidence>
<evidence type="ECO:0000313" key="7">
    <source>
        <dbReference type="Proteomes" id="UP000515163"/>
    </source>
</evidence>
<evidence type="ECO:0000259" key="6">
    <source>
        <dbReference type="PROSITE" id="PS50102"/>
    </source>
</evidence>
<dbReference type="SMART" id="SM00360">
    <property type="entry name" value="RRM"/>
    <property type="match status" value="1"/>
</dbReference>
<dbReference type="GO" id="GO:0005634">
    <property type="term" value="C:nucleus"/>
    <property type="evidence" value="ECO:0007669"/>
    <property type="project" value="UniProtKB-SubCell"/>
</dbReference>
<dbReference type="InParanoid" id="A0A6P8IYP0"/>
<dbReference type="Proteomes" id="UP000515163">
    <property type="component" value="Unplaced"/>
</dbReference>
<dbReference type="InterPro" id="IPR035979">
    <property type="entry name" value="RBD_domain_sf"/>
</dbReference>
<comment type="subcellular location">
    <subcellularLocation>
        <location evidence="1">Nucleus</location>
    </subcellularLocation>
</comment>
<feature type="compositionally biased region" description="Basic and acidic residues" evidence="5">
    <location>
        <begin position="98"/>
        <end position="117"/>
    </location>
</feature>
<reference evidence="8" key="1">
    <citation type="submission" date="2025-08" db="UniProtKB">
        <authorList>
            <consortium name="RefSeq"/>
        </authorList>
    </citation>
    <scope>IDENTIFICATION</scope>
    <source>
        <tissue evidence="8">Tentacle</tissue>
    </source>
</reference>
<sequence>MPREESARVYIGNLGSNGVKSELEREFAKFGSIKDVWVARNPPGFAFVEFHDHRDAEDAVRELDGRRICGVPVRVEISTHKGRSSRMPPPSYRGRPRYSPDRYGGRSYNDDYGDRYSRRSPPRRRYDRSPETDRYQRRYSRSRSRSPPSRY</sequence>
<protein>
    <submittedName>
        <fullName evidence="8">Serine/arginine-rich splicing factor 3-like</fullName>
    </submittedName>
</protein>
<dbReference type="AlphaFoldDB" id="A0A6P8IYP0"/>
<keyword evidence="3" id="KW-0539">Nucleus</keyword>
<dbReference type="GeneID" id="116306684"/>
<dbReference type="PANTHER" id="PTHR48038">
    <property type="entry name" value="RIBONUCLEOPROTEIN RB97D"/>
    <property type="match status" value="1"/>
</dbReference>
<dbReference type="InterPro" id="IPR000504">
    <property type="entry name" value="RRM_dom"/>
</dbReference>
<name>A0A6P8IYP0_ACTTE</name>
<accession>A0A6P8IYP0</accession>
<evidence type="ECO:0000256" key="4">
    <source>
        <dbReference type="PROSITE-ProRule" id="PRU00176"/>
    </source>
</evidence>
<dbReference type="OrthoDB" id="5970at2759"/>
<dbReference type="PANTHER" id="PTHR48038:SF3">
    <property type="entry name" value="SPLICING FACTOR, ARGININE_SERINE-RICH 1-RELATED"/>
    <property type="match status" value="1"/>
</dbReference>
<evidence type="ECO:0000256" key="1">
    <source>
        <dbReference type="ARBA" id="ARBA00004123"/>
    </source>
</evidence>
<keyword evidence="2 4" id="KW-0694">RNA-binding</keyword>
<feature type="compositionally biased region" description="Basic and acidic residues" evidence="5">
    <location>
        <begin position="127"/>
        <end position="136"/>
    </location>
</feature>
<dbReference type="FunFam" id="3.30.70.330:FF:001074">
    <property type="entry name" value="Splicing factor, arginine/serine-rich 7"/>
    <property type="match status" value="1"/>
</dbReference>
<feature type="region of interest" description="Disordered" evidence="5">
    <location>
        <begin position="77"/>
        <end position="151"/>
    </location>
</feature>
<dbReference type="KEGG" id="aten:116306684"/>
<organism evidence="7 8">
    <name type="scientific">Actinia tenebrosa</name>
    <name type="common">Australian red waratah sea anemone</name>
    <dbReference type="NCBI Taxonomy" id="6105"/>
    <lineage>
        <taxon>Eukaryota</taxon>
        <taxon>Metazoa</taxon>
        <taxon>Cnidaria</taxon>
        <taxon>Anthozoa</taxon>
        <taxon>Hexacorallia</taxon>
        <taxon>Actiniaria</taxon>
        <taxon>Actiniidae</taxon>
        <taxon>Actinia</taxon>
    </lineage>
</organism>
<feature type="domain" description="RRM" evidence="6">
    <location>
        <begin position="7"/>
        <end position="80"/>
    </location>
</feature>